<dbReference type="Proteomes" id="UP000031546">
    <property type="component" value="Unassembled WGS sequence"/>
</dbReference>
<dbReference type="EMBL" id="JXII01000003">
    <property type="protein sequence ID" value="KIH71257.1"/>
    <property type="molecule type" value="Genomic_DNA"/>
</dbReference>
<keyword evidence="1" id="KW-0547">Nucleotide-binding</keyword>
<evidence type="ECO:0000313" key="7">
    <source>
        <dbReference type="Proteomes" id="UP000527860"/>
    </source>
</evidence>
<dbReference type="STRING" id="45670.SN16_04235"/>
<dbReference type="GO" id="GO:0005525">
    <property type="term" value="F:GTP binding"/>
    <property type="evidence" value="ECO:0007669"/>
    <property type="project" value="UniProtKB-KW"/>
</dbReference>
<dbReference type="Proteomes" id="UP000527860">
    <property type="component" value="Unassembled WGS sequence"/>
</dbReference>
<keyword evidence="7" id="KW-1185">Reference proteome</keyword>
<dbReference type="AlphaFoldDB" id="A0A0C2E7I1"/>
<dbReference type="PANTHER" id="PTHR42714:SF2">
    <property type="entry name" value="TRNA MODIFICATION GTPASE GTPBP3, MITOCHONDRIAL"/>
    <property type="match status" value="1"/>
</dbReference>
<protein>
    <submittedName>
        <fullName evidence="5">GTPase domain-containing protein</fullName>
    </submittedName>
</protein>
<evidence type="ECO:0000313" key="4">
    <source>
        <dbReference type="EMBL" id="KIH71257.1"/>
    </source>
</evidence>
<dbReference type="CDD" id="cd00882">
    <property type="entry name" value="Ras_like_GTPase"/>
    <property type="match status" value="1"/>
</dbReference>
<dbReference type="Gene3D" id="3.40.50.300">
    <property type="entry name" value="P-loop containing nucleotide triphosphate hydrolases"/>
    <property type="match status" value="1"/>
</dbReference>
<sequence length="343" mass="39229">MEQSHPLVMAYHEYIESTIDYRIAVLGQVDAGKSALVNRLADADSFISTQTDATRTITEHPYGKRGKILDFPGVGTTEYSPKQYRKLIARTGVRHVLYVFSSKMRDADETVIRYLAKKGVHITFVYNKTDTLVDVSGERAQKTLMNDKDTELHVTFKKQLDQPLYYHFASVKDNAGIDELRGKLDDIFEEKDALFVKRVRSAQYLEKFLSRKMNGLATKLLSPSFKDIILSRSYKSIEEMTESHYDVTEEDGKVIGQDIPRAADYINRVKNTEKDTKKPADYINHLATIFSAVFKMRKLNVVTFIVSSLGEVSVKSIYPVLKGTFEYVGDMNDFAREVIKYHR</sequence>
<reference evidence="5" key="3">
    <citation type="submission" date="2020-04" db="EMBL/GenBank/DDBJ databases">
        <authorList>
            <person name="Tanveer F."/>
            <person name="Xie Y."/>
            <person name="Shinwari Z.K."/>
        </authorList>
    </citation>
    <scope>NUCLEOTIDE SEQUENCE</scope>
    <source>
        <strain evidence="5">MOSEL-ME25</strain>
    </source>
</reference>
<dbReference type="GeneID" id="77844752"/>
<proteinExistence type="predicted"/>
<dbReference type="GO" id="GO:0005737">
    <property type="term" value="C:cytoplasm"/>
    <property type="evidence" value="ECO:0007669"/>
    <property type="project" value="TreeGrafter"/>
</dbReference>
<accession>A0A0C2E7I1</accession>
<dbReference type="InterPro" id="IPR027417">
    <property type="entry name" value="P-loop_NTPase"/>
</dbReference>
<keyword evidence="2" id="KW-0342">GTP-binding</keyword>
<dbReference type="EMBL" id="JABEVU030000001">
    <property type="protein sequence ID" value="MDB0579988.1"/>
    <property type="molecule type" value="Genomic_DNA"/>
</dbReference>
<reference evidence="5 7" key="4">
    <citation type="submission" date="2022-12" db="EMBL/GenBank/DDBJ databases">
        <title>Genome analysis and biological profiling of marine Salinicoccus roseus MOSEL-ME25.</title>
        <authorList>
            <person name="Mirza F.T."/>
            <person name="Xie Y."/>
            <person name="Shinwari Z.K."/>
        </authorList>
    </citation>
    <scope>NUCLEOTIDE SEQUENCE [LARGE SCALE GENOMIC DNA]</scope>
    <source>
        <strain evidence="5 7">MOSEL-ME25</strain>
    </source>
</reference>
<dbReference type="RefSeq" id="WP_040105368.1">
    <property type="nucleotide sequence ID" value="NZ_JABEVU030000001.1"/>
</dbReference>
<name>A0A0C2E7I1_9STAP</name>
<dbReference type="Pfam" id="PF01926">
    <property type="entry name" value="MMR_HSR1"/>
    <property type="match status" value="1"/>
</dbReference>
<dbReference type="PANTHER" id="PTHR42714">
    <property type="entry name" value="TRNA MODIFICATION GTPASE GTPBP3"/>
    <property type="match status" value="1"/>
</dbReference>
<evidence type="ECO:0000256" key="2">
    <source>
        <dbReference type="ARBA" id="ARBA00023134"/>
    </source>
</evidence>
<feature type="domain" description="G" evidence="3">
    <location>
        <begin position="22"/>
        <end position="128"/>
    </location>
</feature>
<dbReference type="OrthoDB" id="2416674at2"/>
<dbReference type="GO" id="GO:0030488">
    <property type="term" value="P:tRNA methylation"/>
    <property type="evidence" value="ECO:0007669"/>
    <property type="project" value="TreeGrafter"/>
</dbReference>
<comment type="caution">
    <text evidence="4">The sequence shown here is derived from an EMBL/GenBank/DDBJ whole genome shotgun (WGS) entry which is preliminary data.</text>
</comment>
<evidence type="ECO:0000313" key="6">
    <source>
        <dbReference type="Proteomes" id="UP000031546"/>
    </source>
</evidence>
<evidence type="ECO:0000256" key="1">
    <source>
        <dbReference type="ARBA" id="ARBA00022741"/>
    </source>
</evidence>
<evidence type="ECO:0000313" key="5">
    <source>
        <dbReference type="EMBL" id="MDB0579988.1"/>
    </source>
</evidence>
<dbReference type="NCBIfam" id="TIGR00231">
    <property type="entry name" value="small_GTP"/>
    <property type="match status" value="1"/>
</dbReference>
<evidence type="ECO:0000259" key="3">
    <source>
        <dbReference type="Pfam" id="PF01926"/>
    </source>
</evidence>
<dbReference type="SUPFAM" id="SSF52540">
    <property type="entry name" value="P-loop containing nucleoside triphosphate hydrolases"/>
    <property type="match status" value="1"/>
</dbReference>
<dbReference type="InterPro" id="IPR006073">
    <property type="entry name" value="GTP-bd"/>
</dbReference>
<reference evidence="7" key="2">
    <citation type="submission" date="2020-04" db="EMBL/GenBank/DDBJ databases">
        <title>Genome analysis and biological profiling of marine Cellulosimicrobium funkei MOSEL-ME6.</title>
        <authorList>
            <person name="Tanveer F."/>
            <person name="Xie Y."/>
            <person name="Shinwari Z.K."/>
        </authorList>
    </citation>
    <scope>NUCLEOTIDE SEQUENCE [LARGE SCALE GENOMIC DNA]</scope>
    <source>
        <strain evidence="7">MOSEL-ME25</strain>
    </source>
</reference>
<dbReference type="InterPro" id="IPR005225">
    <property type="entry name" value="Small_GTP-bd"/>
</dbReference>
<organism evidence="4 6">
    <name type="scientific">Salinicoccus roseus</name>
    <dbReference type="NCBI Taxonomy" id="45670"/>
    <lineage>
        <taxon>Bacteria</taxon>
        <taxon>Bacillati</taxon>
        <taxon>Bacillota</taxon>
        <taxon>Bacilli</taxon>
        <taxon>Bacillales</taxon>
        <taxon>Staphylococcaceae</taxon>
        <taxon>Salinicoccus</taxon>
    </lineage>
</organism>
<dbReference type="GO" id="GO:0002098">
    <property type="term" value="P:tRNA wobble uridine modification"/>
    <property type="evidence" value="ECO:0007669"/>
    <property type="project" value="TreeGrafter"/>
</dbReference>
<gene>
    <name evidence="5" type="ORF">F7P68_0005565</name>
    <name evidence="4" type="ORF">SN16_04235</name>
</gene>
<reference evidence="4 6" key="1">
    <citation type="submission" date="2015-01" db="EMBL/GenBank/DDBJ databases">
        <title>Genome sequences of high lactate-tolerant strain Salinicoccus roseus W12 with industrial interest.</title>
        <authorList>
            <person name="Wang H."/>
            <person name="Yu B."/>
        </authorList>
    </citation>
    <scope>NUCLEOTIDE SEQUENCE [LARGE SCALE GENOMIC DNA]</scope>
    <source>
        <strain evidence="4 6">W12</strain>
    </source>
</reference>